<reference evidence="1" key="2">
    <citation type="submission" date="2015-06" db="UniProtKB">
        <authorList>
            <consortium name="EnsemblMetazoa"/>
        </authorList>
    </citation>
    <scope>IDENTIFICATION</scope>
</reference>
<keyword evidence="2" id="KW-1185">Reference proteome</keyword>
<dbReference type="Proteomes" id="UP000015104">
    <property type="component" value="Unassembled WGS sequence"/>
</dbReference>
<dbReference type="EMBL" id="CAEY01001141">
    <property type="status" value="NOT_ANNOTATED_CDS"/>
    <property type="molecule type" value="Genomic_DNA"/>
</dbReference>
<evidence type="ECO:0000313" key="2">
    <source>
        <dbReference type="Proteomes" id="UP000015104"/>
    </source>
</evidence>
<dbReference type="EnsemblMetazoa" id="tetur03g07750.1">
    <property type="protein sequence ID" value="tetur03g07750.1"/>
    <property type="gene ID" value="tetur03g07750"/>
</dbReference>
<proteinExistence type="predicted"/>
<name>T1K0H0_TETUR</name>
<evidence type="ECO:0000313" key="1">
    <source>
        <dbReference type="EnsemblMetazoa" id="tetur03g07750.1"/>
    </source>
</evidence>
<reference evidence="2" key="1">
    <citation type="submission" date="2011-08" db="EMBL/GenBank/DDBJ databases">
        <authorList>
            <person name="Rombauts S."/>
        </authorList>
    </citation>
    <scope>NUCLEOTIDE SEQUENCE</scope>
    <source>
        <strain evidence="2">London</strain>
    </source>
</reference>
<accession>T1K0H0</accession>
<dbReference type="AlphaFoldDB" id="T1K0H0"/>
<organism evidence="1 2">
    <name type="scientific">Tetranychus urticae</name>
    <name type="common">Two-spotted spider mite</name>
    <dbReference type="NCBI Taxonomy" id="32264"/>
    <lineage>
        <taxon>Eukaryota</taxon>
        <taxon>Metazoa</taxon>
        <taxon>Ecdysozoa</taxon>
        <taxon>Arthropoda</taxon>
        <taxon>Chelicerata</taxon>
        <taxon>Arachnida</taxon>
        <taxon>Acari</taxon>
        <taxon>Acariformes</taxon>
        <taxon>Trombidiformes</taxon>
        <taxon>Prostigmata</taxon>
        <taxon>Eleutherengona</taxon>
        <taxon>Raphignathae</taxon>
        <taxon>Tetranychoidea</taxon>
        <taxon>Tetranychidae</taxon>
        <taxon>Tetranychus</taxon>
    </lineage>
</organism>
<dbReference type="HOGENOM" id="CLU_1095496_0_0_1"/>
<sequence length="254" mass="28304">MSDTVLLPDASLDQINSLLSKHGKRVCGSKELKAAWLPIILTNSLRASVGEVLSFNVQQLTVSDCKQIGAPQWLIKLRRSRVHEEDIERLLNVGVNKIEHLKILPVEVMRDAGLSIEARRTIARLTKSGELQNSKTTIIELSSVPSTSRESSDANSTLVQTNGEIDIPVNLSENRNSSRQFSDEIVDSVVSFMMNKINNQQTQETVSTANLQRYVRTIVTLLLQILAGKLPFFRLIQSASSIWNLLNQTANSQR</sequence>
<protein>
    <submittedName>
        <fullName evidence="1">Uncharacterized protein</fullName>
    </submittedName>
</protein>